<dbReference type="InterPro" id="IPR012347">
    <property type="entry name" value="Ferritin-like"/>
</dbReference>
<name>A0A2T0WAA1_9LACT</name>
<comment type="similarity">
    <text evidence="1 2">Belongs to the Dps family.</text>
</comment>
<dbReference type="Gene3D" id="1.20.1260.10">
    <property type="match status" value="1"/>
</dbReference>
<dbReference type="GO" id="GO:0008199">
    <property type="term" value="F:ferric iron binding"/>
    <property type="evidence" value="ECO:0007669"/>
    <property type="project" value="InterPro"/>
</dbReference>
<gene>
    <name evidence="4" type="ORF">CLV38_10450</name>
</gene>
<dbReference type="PANTHER" id="PTHR42932">
    <property type="entry name" value="GENERAL STRESS PROTEIN 20U"/>
    <property type="match status" value="1"/>
</dbReference>
<keyword evidence="5" id="KW-1185">Reference proteome</keyword>
<dbReference type="InterPro" id="IPR009078">
    <property type="entry name" value="Ferritin-like_SF"/>
</dbReference>
<dbReference type="CDD" id="cd01043">
    <property type="entry name" value="DPS"/>
    <property type="match status" value="1"/>
</dbReference>
<accession>A0A2T0WAA1</accession>
<evidence type="ECO:0000313" key="4">
    <source>
        <dbReference type="EMBL" id="PRY83444.1"/>
    </source>
</evidence>
<dbReference type="PROSITE" id="PS00818">
    <property type="entry name" value="DPS_1"/>
    <property type="match status" value="1"/>
</dbReference>
<dbReference type="PIRSF" id="PIRSF005900">
    <property type="entry name" value="Dps"/>
    <property type="match status" value="1"/>
</dbReference>
<dbReference type="InterPro" id="IPR023188">
    <property type="entry name" value="DPS_DNA-bd_CS"/>
</dbReference>
<feature type="domain" description="Ferritin/DPS" evidence="3">
    <location>
        <begin position="8"/>
        <end position="149"/>
    </location>
</feature>
<dbReference type="PRINTS" id="PR01346">
    <property type="entry name" value="HELNAPAPROT"/>
</dbReference>
<dbReference type="OrthoDB" id="9797023at2"/>
<evidence type="ECO:0000313" key="5">
    <source>
        <dbReference type="Proteomes" id="UP000238205"/>
    </source>
</evidence>
<evidence type="ECO:0000256" key="2">
    <source>
        <dbReference type="RuleBase" id="RU003875"/>
    </source>
</evidence>
<reference evidence="4 5" key="1">
    <citation type="submission" date="2018-03" db="EMBL/GenBank/DDBJ databases">
        <title>Genomic Encyclopedia of Archaeal and Bacterial Type Strains, Phase II (KMG-II): from individual species to whole genera.</title>
        <authorList>
            <person name="Goeker M."/>
        </authorList>
    </citation>
    <scope>NUCLEOTIDE SEQUENCE [LARGE SCALE GENOMIC DNA]</scope>
    <source>
        <strain evidence="4 5">DSM 13175</strain>
    </source>
</reference>
<dbReference type="InterPro" id="IPR002177">
    <property type="entry name" value="DPS_DNA-bd"/>
</dbReference>
<protein>
    <submittedName>
        <fullName evidence="4">Starvation-inducible DNA-binding protein</fullName>
    </submittedName>
</protein>
<dbReference type="SUPFAM" id="SSF47240">
    <property type="entry name" value="Ferritin-like"/>
    <property type="match status" value="1"/>
</dbReference>
<organism evidence="4 5">
    <name type="scientific">Alkalibacterium olivapovliticus</name>
    <dbReference type="NCBI Taxonomy" id="99907"/>
    <lineage>
        <taxon>Bacteria</taxon>
        <taxon>Bacillati</taxon>
        <taxon>Bacillota</taxon>
        <taxon>Bacilli</taxon>
        <taxon>Lactobacillales</taxon>
        <taxon>Carnobacteriaceae</taxon>
        <taxon>Alkalibacterium</taxon>
    </lineage>
</organism>
<dbReference type="AlphaFoldDB" id="A0A2T0WAA1"/>
<dbReference type="EMBL" id="PVTO01000004">
    <property type="protein sequence ID" value="PRY83444.1"/>
    <property type="molecule type" value="Genomic_DNA"/>
</dbReference>
<dbReference type="InterPro" id="IPR008331">
    <property type="entry name" value="Ferritin_DPS_dom"/>
</dbReference>
<evidence type="ECO:0000256" key="1">
    <source>
        <dbReference type="ARBA" id="ARBA00009497"/>
    </source>
</evidence>
<evidence type="ECO:0000259" key="3">
    <source>
        <dbReference type="Pfam" id="PF00210"/>
    </source>
</evidence>
<dbReference type="Proteomes" id="UP000238205">
    <property type="component" value="Unassembled WGS sequence"/>
</dbReference>
<dbReference type="RefSeq" id="WP_106191362.1">
    <property type="nucleotide sequence ID" value="NZ_PVTO01000004.1"/>
</dbReference>
<dbReference type="PANTHER" id="PTHR42932:SF1">
    <property type="entry name" value="GENERAL STRESS PROTEIN 20U"/>
    <property type="match status" value="1"/>
</dbReference>
<sequence>MATESVEQYLNNLVATQGLFYTKLHQVHWYIKGPGFFKLHVKLEKYYDVLTEHMDENAERLLQLGGEPFSTLQEFIDHSLIKESTEDKYLSQTEMLKATVGNFETIRDELSRGIELCDNAKDDVTVDILTEQKAYVDKVIWMLWAYLGKNALGE</sequence>
<proteinExistence type="inferred from homology"/>
<dbReference type="GO" id="GO:0003677">
    <property type="term" value="F:DNA binding"/>
    <property type="evidence" value="ECO:0007669"/>
    <property type="project" value="UniProtKB-KW"/>
</dbReference>
<dbReference type="Pfam" id="PF00210">
    <property type="entry name" value="Ferritin"/>
    <property type="match status" value="1"/>
</dbReference>
<comment type="caution">
    <text evidence="4">The sequence shown here is derived from an EMBL/GenBank/DDBJ whole genome shotgun (WGS) entry which is preliminary data.</text>
</comment>
<dbReference type="GO" id="GO:0016722">
    <property type="term" value="F:oxidoreductase activity, acting on metal ions"/>
    <property type="evidence" value="ECO:0007669"/>
    <property type="project" value="InterPro"/>
</dbReference>
<keyword evidence="4" id="KW-0238">DNA-binding</keyword>